<evidence type="ECO:0000256" key="1">
    <source>
        <dbReference type="SAM" id="Phobius"/>
    </source>
</evidence>
<dbReference type="STRING" id="407036.SAMN05216243_0910"/>
<evidence type="ECO:0000313" key="3">
    <source>
        <dbReference type="Proteomes" id="UP000198694"/>
    </source>
</evidence>
<keyword evidence="1" id="KW-0472">Membrane</keyword>
<keyword evidence="1" id="KW-0812">Transmembrane</keyword>
<feature type="transmembrane region" description="Helical" evidence="1">
    <location>
        <begin position="46"/>
        <end position="66"/>
    </location>
</feature>
<dbReference type="AlphaFoldDB" id="A0A1G8WPC5"/>
<reference evidence="2 3" key="1">
    <citation type="submission" date="2016-10" db="EMBL/GenBank/DDBJ databases">
        <authorList>
            <person name="de Groot N.N."/>
        </authorList>
    </citation>
    <scope>NUCLEOTIDE SEQUENCE [LARGE SCALE GENOMIC DNA]</scope>
    <source>
        <strain evidence="2 3">CGMCC 1.6502</strain>
    </source>
</reference>
<gene>
    <name evidence="2" type="ORF">SAMN05216243_0910</name>
</gene>
<dbReference type="EMBL" id="FNFL01000001">
    <property type="protein sequence ID" value="SDJ79917.1"/>
    <property type="molecule type" value="Genomic_DNA"/>
</dbReference>
<keyword evidence="3" id="KW-1185">Reference proteome</keyword>
<name>A0A1G8WPC5_9BACI</name>
<evidence type="ECO:0000313" key="2">
    <source>
        <dbReference type="EMBL" id="SDJ79917.1"/>
    </source>
</evidence>
<feature type="transmembrane region" description="Helical" evidence="1">
    <location>
        <begin position="75"/>
        <end position="94"/>
    </location>
</feature>
<sequence>MLIKIKKGATVMNTQKLMYLFGLFSVVSVIIHFVVSAPHYTEEELISGSVFFSIAAFIFYLFVYLYFRSVIGKKIVMWGVIIITIALLAILINYDYFEKNYPIFAFQAQSNIVDII</sequence>
<protein>
    <submittedName>
        <fullName evidence="2">Uncharacterized protein</fullName>
    </submittedName>
</protein>
<feature type="transmembrane region" description="Helical" evidence="1">
    <location>
        <begin position="20"/>
        <end position="40"/>
    </location>
</feature>
<proteinExistence type="predicted"/>
<accession>A0A1G8WPC5</accession>
<organism evidence="2 3">
    <name type="scientific">Sediminibacillus albus</name>
    <dbReference type="NCBI Taxonomy" id="407036"/>
    <lineage>
        <taxon>Bacteria</taxon>
        <taxon>Bacillati</taxon>
        <taxon>Bacillota</taxon>
        <taxon>Bacilli</taxon>
        <taxon>Bacillales</taxon>
        <taxon>Bacillaceae</taxon>
        <taxon>Sediminibacillus</taxon>
    </lineage>
</organism>
<dbReference type="Proteomes" id="UP000198694">
    <property type="component" value="Unassembled WGS sequence"/>
</dbReference>
<keyword evidence="1" id="KW-1133">Transmembrane helix</keyword>